<protein>
    <recommendedName>
        <fullName evidence="1">F-box domain-containing protein</fullName>
    </recommendedName>
</protein>
<dbReference type="InterPro" id="IPR001810">
    <property type="entry name" value="F-box_dom"/>
</dbReference>
<keyword evidence="3" id="KW-1185">Reference proteome</keyword>
<dbReference type="PROSITE" id="PS50181">
    <property type="entry name" value="FBOX"/>
    <property type="match status" value="1"/>
</dbReference>
<dbReference type="SUPFAM" id="SSF52047">
    <property type="entry name" value="RNI-like"/>
    <property type="match status" value="1"/>
</dbReference>
<evidence type="ECO:0000313" key="2">
    <source>
        <dbReference type="EMBL" id="KLO11663.1"/>
    </source>
</evidence>
<sequence length="486" mass="55278">MANSQFMGAKRMIATAIQLFSEEMKVEAASYDSEFPWSKAAVDIVDDIVEFSELRQAVRTVKVVERMLQSMLTSASDVATRLNVRFTDAVNKTKFSAIPDDILANIFEMANQDSDIHTNDVGVRLSLVSRRFNRIATKLPLLWSTISFPRQSNKLVKQFAFRASTPCISLTIDRNYENSGLEDQRVLDMYQIMTSISSRIRSLSLSLGSYDFTYLSQILASCSSCSFPSLVKLELECDRSTSRICQPFCRDWDLPLLRELELTEIIPEFQAGVLKQIDIGFIKLNEVDKRWSSVARWQTPEITAFLRSLTSVTDLYLSIQFLRGHSVDCLRKLSMPSVKNLRVEFQSLDAATSLNILDHIRFSEIEVFDLSLILLDLTQLGDAIDAVKASLARFTREGGAMVKDLVLVVEQVSDFFENNDAPFGRIARWAGEFKNLENIYLECTQHRGRGIFSLTDIFDTFKLQRREEPISETMMSMLRRGVLLSN</sequence>
<name>A0A0H2RQB5_9AGAM</name>
<reference evidence="2 3" key="1">
    <citation type="submission" date="2015-04" db="EMBL/GenBank/DDBJ databases">
        <title>Complete genome sequence of Schizopora paradoxa KUC8140, a cosmopolitan wood degrader in East Asia.</title>
        <authorList>
            <consortium name="DOE Joint Genome Institute"/>
            <person name="Min B."/>
            <person name="Park H."/>
            <person name="Jang Y."/>
            <person name="Kim J.-J."/>
            <person name="Kim K.H."/>
            <person name="Pangilinan J."/>
            <person name="Lipzen A."/>
            <person name="Riley R."/>
            <person name="Grigoriev I.V."/>
            <person name="Spatafora J.W."/>
            <person name="Choi I.-G."/>
        </authorList>
    </citation>
    <scope>NUCLEOTIDE SEQUENCE [LARGE SCALE GENOMIC DNA]</scope>
    <source>
        <strain evidence="2 3">KUC8140</strain>
    </source>
</reference>
<evidence type="ECO:0000259" key="1">
    <source>
        <dbReference type="PROSITE" id="PS50181"/>
    </source>
</evidence>
<proteinExistence type="predicted"/>
<evidence type="ECO:0000313" key="3">
    <source>
        <dbReference type="Proteomes" id="UP000053477"/>
    </source>
</evidence>
<dbReference type="InParanoid" id="A0A0H2RQB5"/>
<dbReference type="EMBL" id="KQ085995">
    <property type="protein sequence ID" value="KLO11663.1"/>
    <property type="molecule type" value="Genomic_DNA"/>
</dbReference>
<feature type="domain" description="F-box" evidence="1">
    <location>
        <begin position="92"/>
        <end position="146"/>
    </location>
</feature>
<organism evidence="2 3">
    <name type="scientific">Schizopora paradoxa</name>
    <dbReference type="NCBI Taxonomy" id="27342"/>
    <lineage>
        <taxon>Eukaryota</taxon>
        <taxon>Fungi</taxon>
        <taxon>Dikarya</taxon>
        <taxon>Basidiomycota</taxon>
        <taxon>Agaricomycotina</taxon>
        <taxon>Agaricomycetes</taxon>
        <taxon>Hymenochaetales</taxon>
        <taxon>Schizoporaceae</taxon>
        <taxon>Schizopora</taxon>
    </lineage>
</organism>
<dbReference type="Proteomes" id="UP000053477">
    <property type="component" value="Unassembled WGS sequence"/>
</dbReference>
<dbReference type="AlphaFoldDB" id="A0A0H2RQB5"/>
<dbReference type="OrthoDB" id="2423701at2759"/>
<dbReference type="Gene3D" id="1.20.1280.50">
    <property type="match status" value="1"/>
</dbReference>
<accession>A0A0H2RQB5</accession>
<gene>
    <name evidence="2" type="ORF">SCHPADRAFT_929762</name>
</gene>